<dbReference type="EMBL" id="JALBUU010000004">
    <property type="protein sequence ID" value="MCI0754789.1"/>
    <property type="molecule type" value="Genomic_DNA"/>
</dbReference>
<dbReference type="RefSeq" id="WP_120009742.1">
    <property type="nucleotide sequence ID" value="NZ_JALBUU010000004.1"/>
</dbReference>
<protein>
    <recommendedName>
        <fullName evidence="3 6">Flagellar basal body rod protein FlgB</fullName>
    </recommendedName>
</protein>
<reference evidence="8 9" key="1">
    <citation type="submission" date="2022-03" db="EMBL/GenBank/DDBJ databases">
        <title>Complete genome analysis of Roseomonas KG 17.1 : a prolific producer of plant growth promoters.</title>
        <authorList>
            <person name="Saadouli I."/>
            <person name="Najjari A."/>
            <person name="Mosbah A."/>
            <person name="Ouzari H.I."/>
        </authorList>
    </citation>
    <scope>NUCLEOTIDE SEQUENCE [LARGE SCALE GENOMIC DNA]</scope>
    <source>
        <strain evidence="8 9">KG17-1</strain>
    </source>
</reference>
<comment type="function">
    <text evidence="5 6">Structural component of flagellum, the bacterial motility apparatus. Part of the rod structure of flagellar basal body.</text>
</comment>
<keyword evidence="9" id="KW-1185">Reference proteome</keyword>
<keyword evidence="8" id="KW-0969">Cilium</keyword>
<gene>
    <name evidence="8" type="ORF">MON41_13585</name>
</gene>
<comment type="similarity">
    <text evidence="2 6">Belongs to the flagella basal body rod proteins family.</text>
</comment>
<accession>A0ABS9W665</accession>
<comment type="subcellular location">
    <subcellularLocation>
        <location evidence="1 6">Bacterial flagellum basal body</location>
    </subcellularLocation>
</comment>
<dbReference type="Pfam" id="PF00460">
    <property type="entry name" value="Flg_bb_rod"/>
    <property type="match status" value="1"/>
</dbReference>
<name>A0ABS9W665_9PROT</name>
<evidence type="ECO:0000256" key="2">
    <source>
        <dbReference type="ARBA" id="ARBA00009677"/>
    </source>
</evidence>
<evidence type="ECO:0000259" key="7">
    <source>
        <dbReference type="Pfam" id="PF00460"/>
    </source>
</evidence>
<evidence type="ECO:0000256" key="4">
    <source>
        <dbReference type="ARBA" id="ARBA00023143"/>
    </source>
</evidence>
<organism evidence="8 9">
    <name type="scientific">Teichococcus vastitatis</name>
    <dbReference type="NCBI Taxonomy" id="2307076"/>
    <lineage>
        <taxon>Bacteria</taxon>
        <taxon>Pseudomonadati</taxon>
        <taxon>Pseudomonadota</taxon>
        <taxon>Alphaproteobacteria</taxon>
        <taxon>Acetobacterales</taxon>
        <taxon>Roseomonadaceae</taxon>
        <taxon>Roseomonas</taxon>
    </lineage>
</organism>
<comment type="subunit">
    <text evidence="6">The basal body constitutes a major portion of the flagellar organelle and consists of a number of rings mounted on a central rod.</text>
</comment>
<dbReference type="Proteomes" id="UP001201985">
    <property type="component" value="Unassembled WGS sequence"/>
</dbReference>
<dbReference type="InterPro" id="IPR006300">
    <property type="entry name" value="FlgB"/>
</dbReference>
<sequence length="134" mass="14686">MLDGIDVFRISGARMRQLAERQNVLSQNIANADTPHYRARDVKPFSFDSTLLRQQPGLASLRLASTRPGHIGQSIGAANVITDRANSYSEDPDGNTVNLEEQMVKQADVAKAYDLTTLVYKRGTALLRNAVGGR</sequence>
<dbReference type="PIRSF" id="PIRSF002889">
    <property type="entry name" value="Rod_FlgB"/>
    <property type="match status" value="1"/>
</dbReference>
<proteinExistence type="inferred from homology"/>
<comment type="caution">
    <text evidence="8">The sequence shown here is derived from an EMBL/GenBank/DDBJ whole genome shotgun (WGS) entry which is preliminary data.</text>
</comment>
<evidence type="ECO:0000256" key="3">
    <source>
        <dbReference type="ARBA" id="ARBA00014376"/>
    </source>
</evidence>
<feature type="domain" description="Flagellar basal body rod protein N-terminal" evidence="7">
    <location>
        <begin position="10"/>
        <end position="37"/>
    </location>
</feature>
<keyword evidence="8" id="KW-0282">Flagellum</keyword>
<evidence type="ECO:0000313" key="8">
    <source>
        <dbReference type="EMBL" id="MCI0754789.1"/>
    </source>
</evidence>
<keyword evidence="8" id="KW-0966">Cell projection</keyword>
<evidence type="ECO:0000256" key="1">
    <source>
        <dbReference type="ARBA" id="ARBA00004117"/>
    </source>
</evidence>
<dbReference type="InterPro" id="IPR001444">
    <property type="entry name" value="Flag_bb_rod_N"/>
</dbReference>
<evidence type="ECO:0000256" key="6">
    <source>
        <dbReference type="PIRNR" id="PIRNR002889"/>
    </source>
</evidence>
<evidence type="ECO:0000256" key="5">
    <source>
        <dbReference type="ARBA" id="ARBA00024934"/>
    </source>
</evidence>
<evidence type="ECO:0000313" key="9">
    <source>
        <dbReference type="Proteomes" id="UP001201985"/>
    </source>
</evidence>
<keyword evidence="4 6" id="KW-0975">Bacterial flagellum</keyword>